<dbReference type="GO" id="GO:0004222">
    <property type="term" value="F:metalloendopeptidase activity"/>
    <property type="evidence" value="ECO:0007669"/>
    <property type="project" value="UniProtKB-UniRule"/>
</dbReference>
<dbReference type="SMART" id="SM00235">
    <property type="entry name" value="ZnMc"/>
    <property type="match status" value="1"/>
</dbReference>
<keyword evidence="10" id="KW-1015">Disulfide bond</keyword>
<dbReference type="PIRSF" id="PIRSF036365">
    <property type="entry name" value="Astacin_nematoda"/>
    <property type="match status" value="1"/>
</dbReference>
<feature type="domain" description="Peptidase M12A" evidence="17">
    <location>
        <begin position="161"/>
        <end position="369"/>
    </location>
</feature>
<dbReference type="PROSITE" id="PS51864">
    <property type="entry name" value="ASTACIN"/>
    <property type="match status" value="1"/>
</dbReference>
<keyword evidence="18" id="KW-1185">Reference proteome</keyword>
<feature type="binding site" evidence="14">
    <location>
        <position position="274"/>
    </location>
    <ligand>
        <name>Zn(2+)</name>
        <dbReference type="ChEBI" id="CHEBI:29105"/>
        <note>catalytic</note>
    </ligand>
</feature>
<evidence type="ECO:0000256" key="10">
    <source>
        <dbReference type="ARBA" id="ARBA00023157"/>
    </source>
</evidence>
<evidence type="ECO:0000256" key="3">
    <source>
        <dbReference type="ARBA" id="ARBA00022525"/>
    </source>
</evidence>
<dbReference type="PANTHER" id="PTHR10127:SF780">
    <property type="entry name" value="METALLOENDOPEPTIDASE"/>
    <property type="match status" value="1"/>
</dbReference>
<evidence type="ECO:0000256" key="14">
    <source>
        <dbReference type="PROSITE-ProRule" id="PRU01211"/>
    </source>
</evidence>
<comment type="cofactor">
    <cofactor evidence="14 15">
        <name>Zn(2+)</name>
        <dbReference type="ChEBI" id="CHEBI:29105"/>
    </cofactor>
    <text evidence="14 15">Binds 1 zinc ion per subunit.</text>
</comment>
<accession>A0A914CKK6</accession>
<dbReference type="Gene3D" id="3.40.390.10">
    <property type="entry name" value="Collagenase (Catalytic Domain)"/>
    <property type="match status" value="1"/>
</dbReference>
<feature type="active site" evidence="14">
    <location>
        <position position="275"/>
    </location>
</feature>
<dbReference type="PRINTS" id="PR00480">
    <property type="entry name" value="ASTACIN"/>
</dbReference>
<dbReference type="PROSITE" id="PS51670">
    <property type="entry name" value="SHKT"/>
    <property type="match status" value="1"/>
</dbReference>
<keyword evidence="7 14" id="KW-0862">Zinc</keyword>
<dbReference type="GO" id="GO:0008270">
    <property type="term" value="F:zinc ion binding"/>
    <property type="evidence" value="ECO:0007669"/>
    <property type="project" value="UniProtKB-UniRule"/>
</dbReference>
<feature type="chain" id="PRO_5038160325" description="Zinc metalloproteinase" evidence="12 15">
    <location>
        <begin position="17"/>
        <end position="591"/>
    </location>
</feature>
<dbReference type="Pfam" id="PF01400">
    <property type="entry name" value="Astacin"/>
    <property type="match status" value="1"/>
</dbReference>
<keyword evidence="4 14" id="KW-0645">Protease</keyword>
<evidence type="ECO:0000256" key="4">
    <source>
        <dbReference type="ARBA" id="ARBA00022670"/>
    </source>
</evidence>
<evidence type="ECO:0000259" key="16">
    <source>
        <dbReference type="PROSITE" id="PS51670"/>
    </source>
</evidence>
<dbReference type="WBParaSite" id="ACRNAN_scaffold11326.g14535.t1">
    <property type="protein sequence ID" value="ACRNAN_scaffold11326.g14535.t1"/>
    <property type="gene ID" value="ACRNAN_scaffold11326.g14535"/>
</dbReference>
<evidence type="ECO:0000259" key="17">
    <source>
        <dbReference type="PROSITE" id="PS51864"/>
    </source>
</evidence>
<feature type="signal peptide" evidence="12 15">
    <location>
        <begin position="1"/>
        <end position="16"/>
    </location>
</feature>
<evidence type="ECO:0000313" key="19">
    <source>
        <dbReference type="WBParaSite" id="ACRNAN_scaffold11326.g14535.t1"/>
    </source>
</evidence>
<evidence type="ECO:0000256" key="12">
    <source>
        <dbReference type="PIRNR" id="PIRNR036365"/>
    </source>
</evidence>
<dbReference type="GO" id="GO:0006508">
    <property type="term" value="P:proteolysis"/>
    <property type="evidence" value="ECO:0007669"/>
    <property type="project" value="UniProtKB-KW"/>
</dbReference>
<feature type="binding site" evidence="14">
    <location>
        <position position="278"/>
    </location>
    <ligand>
        <name>Zn(2+)</name>
        <dbReference type="ChEBI" id="CHEBI:29105"/>
        <note>catalytic</note>
    </ligand>
</feature>
<proteinExistence type="predicted"/>
<evidence type="ECO:0000256" key="9">
    <source>
        <dbReference type="ARBA" id="ARBA00023145"/>
    </source>
</evidence>
<feature type="domain" description="ShKT" evidence="16">
    <location>
        <begin position="556"/>
        <end position="589"/>
    </location>
</feature>
<evidence type="ECO:0000256" key="8">
    <source>
        <dbReference type="ARBA" id="ARBA00023049"/>
    </source>
</evidence>
<evidence type="ECO:0000256" key="15">
    <source>
        <dbReference type="RuleBase" id="RU361183"/>
    </source>
</evidence>
<dbReference type="SUPFAM" id="SSF55486">
    <property type="entry name" value="Metalloproteases ('zincins'), catalytic domain"/>
    <property type="match status" value="1"/>
</dbReference>
<evidence type="ECO:0000256" key="1">
    <source>
        <dbReference type="ARBA" id="ARBA00002657"/>
    </source>
</evidence>
<dbReference type="GO" id="GO:0018996">
    <property type="term" value="P:molting cycle, collagen and cuticulin-based cuticle"/>
    <property type="evidence" value="ECO:0007669"/>
    <property type="project" value="InterPro"/>
</dbReference>
<dbReference type="InterPro" id="IPR001506">
    <property type="entry name" value="Peptidase_M12A"/>
</dbReference>
<feature type="binding site" evidence="14">
    <location>
        <position position="284"/>
    </location>
    <ligand>
        <name>Zn(2+)</name>
        <dbReference type="ChEBI" id="CHEBI:29105"/>
        <note>catalytic</note>
    </ligand>
</feature>
<keyword evidence="6 14" id="KW-0378">Hydrolase</keyword>
<dbReference type="Pfam" id="PF01549">
    <property type="entry name" value="ShK"/>
    <property type="match status" value="1"/>
</dbReference>
<evidence type="ECO:0000256" key="2">
    <source>
        <dbReference type="ARBA" id="ARBA00004613"/>
    </source>
</evidence>
<dbReference type="Gene3D" id="1.10.10.1870">
    <property type="entry name" value="ShTK domain-like"/>
    <property type="match status" value="1"/>
</dbReference>
<dbReference type="InterPro" id="IPR024079">
    <property type="entry name" value="MetalloPept_cat_dom_sf"/>
</dbReference>
<organism evidence="18 19">
    <name type="scientific">Acrobeloides nanus</name>
    <dbReference type="NCBI Taxonomy" id="290746"/>
    <lineage>
        <taxon>Eukaryota</taxon>
        <taxon>Metazoa</taxon>
        <taxon>Ecdysozoa</taxon>
        <taxon>Nematoda</taxon>
        <taxon>Chromadorea</taxon>
        <taxon>Rhabditida</taxon>
        <taxon>Tylenchina</taxon>
        <taxon>Cephalobomorpha</taxon>
        <taxon>Cephaloboidea</taxon>
        <taxon>Cephalobidae</taxon>
        <taxon>Acrobeloides</taxon>
    </lineage>
</organism>
<evidence type="ECO:0000256" key="11">
    <source>
        <dbReference type="ARBA" id="ARBA00023180"/>
    </source>
</evidence>
<evidence type="ECO:0000256" key="6">
    <source>
        <dbReference type="ARBA" id="ARBA00022801"/>
    </source>
</evidence>
<dbReference type="InterPro" id="IPR003582">
    <property type="entry name" value="ShKT_dom"/>
</dbReference>
<dbReference type="GO" id="GO:0005576">
    <property type="term" value="C:extracellular region"/>
    <property type="evidence" value="ECO:0007669"/>
    <property type="project" value="UniProtKB-SubCell"/>
</dbReference>
<keyword evidence="8 14" id="KW-0482">Metalloprotease</keyword>
<dbReference type="InterPro" id="IPR006026">
    <property type="entry name" value="Peptidase_Metallo"/>
</dbReference>
<keyword evidence="9" id="KW-0865">Zymogen</keyword>
<dbReference type="PANTHER" id="PTHR10127">
    <property type="entry name" value="DISCOIDIN, CUB, EGF, LAMININ , AND ZINC METALLOPROTEASE DOMAIN CONTAINING"/>
    <property type="match status" value="1"/>
</dbReference>
<dbReference type="AlphaFoldDB" id="A0A914CKK6"/>
<sequence length="591" mass="64568">MFRIILLSSLFALSLAALLNGALPDINGLPDFSDITDNVTDAVKSRMSDLASKGIGRHVEELIGIQKKLKIINKIAGEQVKHVKHGNTNTPAATDGDRLGKKNKDEVLDSLLFQGDMFLTEVQLDRIIENTAQELGWSKEVLTKLGVNSKKSLNPTRGKRQAIQHPPNDFHWALPISYYYDDNIPDVTRQVIRDTFAFYANHTCLTFQESATAVPRIHFRNATSGCFTYVGFLGNDWYGAPSSQTTCTICQGAGLHPVNLGEWFCNNQFGSISHEIFHAFGVFHHHSRSDRDDYLSLSAANLADKQFTRLTTSDSYNYGTMYDYGSVMHYGIDGMTAKESLYQSTMGAGLGPQFGDIVLINNQYQCFCQSATVTCVNGGYPNPNGCNTCLCPGGYGGTTCSDRDPGTENGGDTLQATTSDSCLTLKTSIGNDDDISNLYYQKSWFHIQAPAGKQVQLIFNKAGASPNKTNHRGGGCNYRGVEVKLISGQLNRTGTLFCGDDPALVSTSSNFIPFTSDSNLAILQIYTQLNKFNLEVKYRYVDSTTSPTLPGSCQPCQDKASNCNDMAQYCTDPNNPQIAASCPVTCGTCPT</sequence>
<dbReference type="Proteomes" id="UP000887540">
    <property type="component" value="Unplaced"/>
</dbReference>
<comment type="subcellular location">
    <subcellularLocation>
        <location evidence="2 12">Secreted</location>
    </subcellularLocation>
</comment>
<protein>
    <recommendedName>
        <fullName evidence="12">Zinc metalloproteinase</fullName>
    </recommendedName>
</protein>
<evidence type="ECO:0000256" key="7">
    <source>
        <dbReference type="ARBA" id="ARBA00022833"/>
    </source>
</evidence>
<keyword evidence="5 14" id="KW-0479">Metal-binding</keyword>
<dbReference type="SMART" id="SM00254">
    <property type="entry name" value="ShKT"/>
    <property type="match status" value="1"/>
</dbReference>
<dbReference type="InterPro" id="IPR017050">
    <property type="entry name" value="Metallopeptidase_nem"/>
</dbReference>
<name>A0A914CKK6_9BILA</name>
<evidence type="ECO:0000313" key="18">
    <source>
        <dbReference type="Proteomes" id="UP000887540"/>
    </source>
</evidence>
<keyword evidence="3 12" id="KW-0964">Secreted</keyword>
<evidence type="ECO:0000256" key="13">
    <source>
        <dbReference type="PROSITE-ProRule" id="PRU01005"/>
    </source>
</evidence>
<keyword evidence="12 15" id="KW-0732">Signal</keyword>
<comment type="function">
    <text evidence="1">Metalloprotease.</text>
</comment>
<reference evidence="19" key="1">
    <citation type="submission" date="2022-11" db="UniProtKB">
        <authorList>
            <consortium name="WormBaseParasite"/>
        </authorList>
    </citation>
    <scope>IDENTIFICATION</scope>
</reference>
<keyword evidence="11" id="KW-0325">Glycoprotein</keyword>
<comment type="caution">
    <text evidence="13">Lacks conserved residue(s) required for the propagation of feature annotation.</text>
</comment>
<evidence type="ECO:0000256" key="5">
    <source>
        <dbReference type="ARBA" id="ARBA00022723"/>
    </source>
</evidence>